<dbReference type="PANTHER" id="PTHR46599:SF3">
    <property type="entry name" value="PIGGYBAC TRANSPOSABLE ELEMENT-DERIVED PROTEIN 4"/>
    <property type="match status" value="1"/>
</dbReference>
<evidence type="ECO:0000313" key="3">
    <source>
        <dbReference type="EMBL" id="CAH2107411.1"/>
    </source>
</evidence>
<proteinExistence type="predicted"/>
<evidence type="ECO:0000259" key="2">
    <source>
        <dbReference type="Pfam" id="PF13843"/>
    </source>
</evidence>
<feature type="compositionally biased region" description="Low complexity" evidence="1">
    <location>
        <begin position="188"/>
        <end position="197"/>
    </location>
</feature>
<dbReference type="InterPro" id="IPR029526">
    <property type="entry name" value="PGBD"/>
</dbReference>
<organism evidence="3 4">
    <name type="scientific">Euphydryas editha</name>
    <name type="common">Edith's checkerspot</name>
    <dbReference type="NCBI Taxonomy" id="104508"/>
    <lineage>
        <taxon>Eukaryota</taxon>
        <taxon>Metazoa</taxon>
        <taxon>Ecdysozoa</taxon>
        <taxon>Arthropoda</taxon>
        <taxon>Hexapoda</taxon>
        <taxon>Insecta</taxon>
        <taxon>Pterygota</taxon>
        <taxon>Neoptera</taxon>
        <taxon>Endopterygota</taxon>
        <taxon>Lepidoptera</taxon>
        <taxon>Glossata</taxon>
        <taxon>Ditrysia</taxon>
        <taxon>Papilionoidea</taxon>
        <taxon>Nymphalidae</taxon>
        <taxon>Nymphalinae</taxon>
        <taxon>Euphydryas</taxon>
    </lineage>
</organism>
<feature type="compositionally biased region" description="Acidic residues" evidence="1">
    <location>
        <begin position="345"/>
        <end position="362"/>
    </location>
</feature>
<dbReference type="PANTHER" id="PTHR46599">
    <property type="entry name" value="PIGGYBAC TRANSPOSABLE ELEMENT-DERIVED PROTEIN 4"/>
    <property type="match status" value="1"/>
</dbReference>
<feature type="region of interest" description="Disordered" evidence="1">
    <location>
        <begin position="285"/>
        <end position="311"/>
    </location>
</feature>
<feature type="compositionally biased region" description="Polar residues" evidence="1">
    <location>
        <begin position="203"/>
        <end position="213"/>
    </location>
</feature>
<gene>
    <name evidence="3" type="ORF">EEDITHA_LOCUS21452</name>
</gene>
<evidence type="ECO:0000313" key="4">
    <source>
        <dbReference type="Proteomes" id="UP001153954"/>
    </source>
</evidence>
<accession>A0AAU9V624</accession>
<comment type="caution">
    <text evidence="3">The sequence shown here is derived from an EMBL/GenBank/DDBJ whole genome shotgun (WGS) entry which is preliminary data.</text>
</comment>
<evidence type="ECO:0000256" key="1">
    <source>
        <dbReference type="SAM" id="MobiDB-lite"/>
    </source>
</evidence>
<dbReference type="AlphaFoldDB" id="A0AAU9V624"/>
<feature type="region of interest" description="Disordered" evidence="1">
    <location>
        <begin position="345"/>
        <end position="372"/>
    </location>
</feature>
<dbReference type="EMBL" id="CAKOGL010000030">
    <property type="protein sequence ID" value="CAH2107411.1"/>
    <property type="molecule type" value="Genomic_DNA"/>
</dbReference>
<feature type="region of interest" description="Disordered" evidence="1">
    <location>
        <begin position="187"/>
        <end position="213"/>
    </location>
</feature>
<protein>
    <recommendedName>
        <fullName evidence="2">PiggyBac transposable element-derived protein domain-containing protein</fullName>
    </recommendedName>
</protein>
<dbReference type="Proteomes" id="UP001153954">
    <property type="component" value="Unassembled WGS sequence"/>
</dbReference>
<keyword evidence="4" id="KW-1185">Reference proteome</keyword>
<sequence>METLMVFGSRCQSCFVNEKAVGVEKLCFELGITGDLSSVRCIFVHWKTKVVRETMKRRRDTILELALNNESDIIPDDNKRSINITPRRRRYTIHEMPSPRAFVTVATTNYKETKPNKRPNRAKSLFLESQYDNSEILTRPLVDSLDEYDDTSIQCHENTSKCKDRSDLFVISTSSARPYEHDVMSLQSEESSTSNSNVLIEPQPSTSKLSSPANENFYSLRRGVKTRGCVLKQKGIKIIKSQKVEIEDGKIKLTELVEKSESNNDLNLDRYLQDLHFMDEMRSTIEEENTDEKPKEKLKVNPSSKKKRMSDEELLKILESGADDSQTDIDQEILSDDCFFSDASEDATQENEYETQMSEEEMQSQVSDDAAQVSEVNDISSNGSSLVNGDEWKSECDNIAPIGFSGNENNLKILPQKNEPYDYFELIATDDFYTMLVTNINNYASRLLSNIIDPKSRIRLWKDVTVPELKVFFGILLHMGTIKLNRITDYWKKDPLFNLTAFSNHMSRNRFLLIMRSLNFGDDLSDNRLSKINNLISYFNRRMEEIYCPSKNLAIDESMVLFRGRLIFRQFLKGKRHPYGIKLYILTDEFGVVLKTIVYAGATDTIVGGANHSEKVVLNLLTNYLNQGYSVYMDNFYNSVNLAHKLLTLKTYCTGTLRANRRNNPKEVIQKKLKRGESIAKFNRGICVMKWKDRRDVLMISTQYKSEATSVTNRRGETVSKPEMIEKYNKYMGGIDHQDQMLSYYSCEHKTIRWYKKLGIHVFQQMLYNSYTLHNIFSPTKSLYDYRLEIISKLLSHNVRDTTRDSLPKNQVHVLQHCSRTNYGNKKKTLRRRCRQCWVSKKVRKDTPYFCADCPEQYGFCLNNCFKEFHKY</sequence>
<feature type="domain" description="PiggyBac transposable element-derived protein" evidence="2">
    <location>
        <begin position="420"/>
        <end position="771"/>
    </location>
</feature>
<reference evidence="3" key="1">
    <citation type="submission" date="2022-03" db="EMBL/GenBank/DDBJ databases">
        <authorList>
            <person name="Tunstrom K."/>
        </authorList>
    </citation>
    <scope>NUCLEOTIDE SEQUENCE</scope>
</reference>
<feature type="compositionally biased region" description="Basic and acidic residues" evidence="1">
    <location>
        <begin position="285"/>
        <end position="299"/>
    </location>
</feature>
<dbReference type="Pfam" id="PF13843">
    <property type="entry name" value="DDE_Tnp_1_7"/>
    <property type="match status" value="1"/>
</dbReference>
<name>A0AAU9V624_EUPED</name>